<organism evidence="1 2">
    <name type="scientific">Clostridium butyricum</name>
    <dbReference type="NCBI Taxonomy" id="1492"/>
    <lineage>
        <taxon>Bacteria</taxon>
        <taxon>Bacillati</taxon>
        <taxon>Bacillota</taxon>
        <taxon>Clostridia</taxon>
        <taxon>Eubacteriales</taxon>
        <taxon>Clostridiaceae</taxon>
        <taxon>Clostridium</taxon>
    </lineage>
</organism>
<evidence type="ECO:0000313" key="1">
    <source>
        <dbReference type="EMBL" id="NAS18824.1"/>
    </source>
</evidence>
<dbReference type="AlphaFoldDB" id="A0A6L9ER96"/>
<dbReference type="Proteomes" id="UP000474042">
    <property type="component" value="Unassembled WGS sequence"/>
</dbReference>
<accession>A0A6L9ER96</accession>
<dbReference type="EMBL" id="WOFV02000044">
    <property type="protein sequence ID" value="NAS18824.1"/>
    <property type="molecule type" value="Genomic_DNA"/>
</dbReference>
<evidence type="ECO:0000313" key="2">
    <source>
        <dbReference type="Proteomes" id="UP000474042"/>
    </source>
</evidence>
<protein>
    <submittedName>
        <fullName evidence="1">Uncharacterized protein</fullName>
    </submittedName>
</protein>
<name>A0A6L9ER96_CLOBU</name>
<dbReference type="RefSeq" id="WP_024039019.1">
    <property type="nucleotide sequence ID" value="NZ_JBAMGF010000121.1"/>
</dbReference>
<sequence>MRFGDFGWIFIILIFIGMFFLRGCGWSGCCGMPRFHRRPKQDSDNKYEAIEILNKRYANGEIDSEEYKLKNEEILRRQYEKQNFNKWKSYLFRIGSHT</sequence>
<proteinExistence type="predicted"/>
<reference evidence="1 2" key="1">
    <citation type="submission" date="2020-01" db="EMBL/GenBank/DDBJ databases">
        <title>Genome sequence of a 1,3-propanediol producer, Clostridium butyricum S3.</title>
        <authorList>
            <person name="Zhou J."/>
        </authorList>
    </citation>
    <scope>NUCLEOTIDE SEQUENCE [LARGE SCALE GENOMIC DNA]</scope>
    <source>
        <strain evidence="1 2">S3</strain>
    </source>
</reference>
<comment type="caution">
    <text evidence="1">The sequence shown here is derived from an EMBL/GenBank/DDBJ whole genome shotgun (WGS) entry which is preliminary data.</text>
</comment>
<gene>
    <name evidence="1" type="ORF">GND98_013340</name>
</gene>